<reference evidence="5 6" key="1">
    <citation type="submission" date="2019-06" db="EMBL/GenBank/DDBJ databases">
        <title>Genomic Encyclopedia of Type Strains, Phase IV (KMG-V): Genome sequencing to study the core and pangenomes of soil and plant-associated prokaryotes.</title>
        <authorList>
            <person name="Whitman W."/>
        </authorList>
    </citation>
    <scope>NUCLEOTIDE SEQUENCE [LARGE SCALE GENOMIC DNA]</scope>
    <source>
        <strain evidence="5 6">BR 10355</strain>
    </source>
</reference>
<dbReference type="Proteomes" id="UP000321304">
    <property type="component" value="Unassembled WGS sequence"/>
</dbReference>
<comment type="similarity">
    <text evidence="1">Belongs to the leucine-binding protein family.</text>
</comment>
<keyword evidence="6" id="KW-1185">Reference proteome</keyword>
<accession>A0A560LUR7</accession>
<dbReference type="RefSeq" id="WP_146987109.1">
    <property type="nucleotide sequence ID" value="NZ_VITY01000006.1"/>
</dbReference>
<feature type="signal peptide" evidence="3">
    <location>
        <begin position="1"/>
        <end position="24"/>
    </location>
</feature>
<evidence type="ECO:0000313" key="5">
    <source>
        <dbReference type="EMBL" id="TWB98094.1"/>
    </source>
</evidence>
<dbReference type="InterPro" id="IPR028082">
    <property type="entry name" value="Peripla_BP_I"/>
</dbReference>
<protein>
    <submittedName>
        <fullName evidence="5">ABC-type branched-subunit amino acid transport system substrate-binding protein</fullName>
    </submittedName>
</protein>
<feature type="domain" description="Leucine-binding protein" evidence="4">
    <location>
        <begin position="38"/>
        <end position="389"/>
    </location>
</feature>
<dbReference type="OrthoDB" id="9147078at2"/>
<dbReference type="InterPro" id="IPR028081">
    <property type="entry name" value="Leu-bd"/>
</dbReference>
<evidence type="ECO:0000256" key="2">
    <source>
        <dbReference type="ARBA" id="ARBA00022729"/>
    </source>
</evidence>
<evidence type="ECO:0000259" key="4">
    <source>
        <dbReference type="Pfam" id="PF13458"/>
    </source>
</evidence>
<dbReference type="PANTHER" id="PTHR47235:SF1">
    <property type="entry name" value="BLR6548 PROTEIN"/>
    <property type="match status" value="1"/>
</dbReference>
<evidence type="ECO:0000313" key="6">
    <source>
        <dbReference type="Proteomes" id="UP000321304"/>
    </source>
</evidence>
<proteinExistence type="inferred from homology"/>
<dbReference type="CDD" id="cd06343">
    <property type="entry name" value="PBP1_ABC_ligand_binding-like"/>
    <property type="match status" value="1"/>
</dbReference>
<dbReference type="Gene3D" id="3.40.50.2300">
    <property type="match status" value="2"/>
</dbReference>
<feature type="chain" id="PRO_5022052118" evidence="3">
    <location>
        <begin position="25"/>
        <end position="411"/>
    </location>
</feature>
<dbReference type="EMBL" id="VITY01000006">
    <property type="protein sequence ID" value="TWB98094.1"/>
    <property type="molecule type" value="Genomic_DNA"/>
</dbReference>
<dbReference type="AlphaFoldDB" id="A0A560LUR7"/>
<name>A0A560LUR7_9BRAD</name>
<sequence>MRKPIVTFAVWAFALTGALGTANAQKAYGPGVSDTEILLGANAPYSGPASIYASFPKTMLAYFAMLNEKGGINGRHINLLTRDDAYSPPKTVEVTRALVENDKVLAIMAPFGTPTNAAIQKYLNSNGVPQLLVQSGGTRWNDPKQFPWTTPYSPTYVNESRIIARYVLREKPDAKIGVLLQADDIGKDFVLGLKEGLGAKADTMIVKEAMYQSTEPTIDSQIVNLKASGADTVLIAAQNKFASMAIRKIHELGWKPLIFLGSTANSIAGVLVPAGLEASTGILTTTSYKTPNDPAWANDKGMADYLAFVAKYMPGMDPNDVIAVTGYTTAQLGAIILQRCGDNLTRENVLKQATNLSGIALPMLLPGITIQTTPQDYAAITERRFARFDGKTWVLFGDIVGAGTAKQAAKD</sequence>
<dbReference type="PANTHER" id="PTHR47235">
    <property type="entry name" value="BLR6548 PROTEIN"/>
    <property type="match status" value="1"/>
</dbReference>
<evidence type="ECO:0000256" key="1">
    <source>
        <dbReference type="ARBA" id="ARBA00010062"/>
    </source>
</evidence>
<dbReference type="Pfam" id="PF13458">
    <property type="entry name" value="Peripla_BP_6"/>
    <property type="match status" value="1"/>
</dbReference>
<gene>
    <name evidence="5" type="ORF">FBZ93_10652</name>
</gene>
<organism evidence="5 6">
    <name type="scientific">Bradyrhizobium macuxiense</name>
    <dbReference type="NCBI Taxonomy" id="1755647"/>
    <lineage>
        <taxon>Bacteria</taxon>
        <taxon>Pseudomonadati</taxon>
        <taxon>Pseudomonadota</taxon>
        <taxon>Alphaproteobacteria</taxon>
        <taxon>Hyphomicrobiales</taxon>
        <taxon>Nitrobacteraceae</taxon>
        <taxon>Bradyrhizobium</taxon>
    </lineage>
</organism>
<dbReference type="SUPFAM" id="SSF53822">
    <property type="entry name" value="Periplasmic binding protein-like I"/>
    <property type="match status" value="1"/>
</dbReference>
<keyword evidence="2 3" id="KW-0732">Signal</keyword>
<comment type="caution">
    <text evidence="5">The sequence shown here is derived from an EMBL/GenBank/DDBJ whole genome shotgun (WGS) entry which is preliminary data.</text>
</comment>
<evidence type="ECO:0000256" key="3">
    <source>
        <dbReference type="SAM" id="SignalP"/>
    </source>
</evidence>